<protein>
    <submittedName>
        <fullName evidence="3">Uncharacterized protein</fullName>
    </submittedName>
</protein>
<dbReference type="PANTHER" id="PTHR36566">
    <property type="entry name" value="NICKEL INSERTION PROTEIN-RELATED"/>
    <property type="match status" value="1"/>
</dbReference>
<dbReference type="Gene3D" id="3.30.70.1380">
    <property type="entry name" value="Transcriptional regulatory protein pf0864 domain like"/>
    <property type="match status" value="1"/>
</dbReference>
<dbReference type="AlphaFoldDB" id="A0A1L6MWC0"/>
<proteinExistence type="predicted"/>
<dbReference type="EMBL" id="CP016908">
    <property type="protein sequence ID" value="APR99727.1"/>
    <property type="molecule type" value="Genomic_DNA"/>
</dbReference>
<dbReference type="Proteomes" id="UP000185544">
    <property type="component" value="Chromosome"/>
</dbReference>
<evidence type="ECO:0000313" key="3">
    <source>
        <dbReference type="EMBL" id="APR99727.1"/>
    </source>
</evidence>
<accession>A0A1L6MWC0</accession>
<feature type="compositionally biased region" description="Basic residues" evidence="2">
    <location>
        <begin position="85"/>
        <end position="99"/>
    </location>
</feature>
<dbReference type="Pfam" id="PF01969">
    <property type="entry name" value="Ni_insertion"/>
    <property type="match status" value="1"/>
</dbReference>
<organism evidence="3 4">
    <name type="scientific">Pajaroellobacter abortibovis</name>
    <dbReference type="NCBI Taxonomy" id="1882918"/>
    <lineage>
        <taxon>Bacteria</taxon>
        <taxon>Pseudomonadati</taxon>
        <taxon>Myxococcota</taxon>
        <taxon>Polyangia</taxon>
        <taxon>Polyangiales</taxon>
        <taxon>Polyangiaceae</taxon>
    </lineage>
</organism>
<dbReference type="InterPro" id="IPR002822">
    <property type="entry name" value="Ni_insertion"/>
</dbReference>
<keyword evidence="1" id="KW-0533">Nickel</keyword>
<dbReference type="PANTHER" id="PTHR36566:SF1">
    <property type="entry name" value="PYRIDINIUM-3,5-BISTHIOCARBOXYLIC ACID MONONUCLEOTIDE NICKEL INSERTION PROTEIN"/>
    <property type="match status" value="1"/>
</dbReference>
<evidence type="ECO:0000256" key="1">
    <source>
        <dbReference type="ARBA" id="ARBA00022596"/>
    </source>
</evidence>
<reference evidence="3 4" key="1">
    <citation type="submission" date="2016-08" db="EMBL/GenBank/DDBJ databases">
        <title>Identification and validation of antigenic proteins from Pajaroellobacter abortibovis using de-novo genome sequence assembly and reverse vaccinology.</title>
        <authorList>
            <person name="Welly B.T."/>
            <person name="Miller M.R."/>
            <person name="Stott J.L."/>
            <person name="Blanchard M.T."/>
            <person name="Islas-Trejo A.D."/>
            <person name="O'Rourke S.M."/>
            <person name="Young A.E."/>
            <person name="Medrano J.F."/>
            <person name="Van Eenennaam A.L."/>
        </authorList>
    </citation>
    <scope>NUCLEOTIDE SEQUENCE [LARGE SCALE GENOMIC DNA]</scope>
    <source>
        <strain evidence="3 4">BTF92-0548A/99-0131</strain>
    </source>
</reference>
<gene>
    <name evidence="3" type="ORF">BCY86_02840</name>
</gene>
<feature type="region of interest" description="Disordered" evidence="2">
    <location>
        <begin position="79"/>
        <end position="111"/>
    </location>
</feature>
<evidence type="ECO:0000256" key="2">
    <source>
        <dbReference type="SAM" id="MobiDB-lite"/>
    </source>
</evidence>
<evidence type="ECO:0000313" key="4">
    <source>
        <dbReference type="Proteomes" id="UP000185544"/>
    </source>
</evidence>
<sequence>MESAAAFTYLNLHQLAASPLPMGRGFINTQHGVLPLPAPVTVECLKGLITYEDPLDFEFVTPTGAAIIAGPRSSLKLLADSDSRAHRRGRRHSKPKRKAQPAEGDHRVTPDHIASSWHPSHIVLEANIDDATGELLGHCIDSLLQAGALDAWVTPLVMKKGRPCF</sequence>
<dbReference type="KEGG" id="pabo:BCY86_02840"/>
<name>A0A1L6MWC0_9BACT</name>
<keyword evidence="4" id="KW-1185">Reference proteome</keyword>
<dbReference type="STRING" id="1882918.BCY86_02840"/>